<dbReference type="SMART" id="SM00173">
    <property type="entry name" value="RAS"/>
    <property type="match status" value="1"/>
</dbReference>
<sequence>MLSDREISQKIKQDKKKHVRYSSSASEYDLLMKFYLLGDKKVGKSSLISRFVDDEFSIDIRPTVGTHFYSRNIEVEDKIIRTQLWTSWHRREWYIENFAGSVAAIVVFDLSKKATFDNVSTWLERIKDYKVPIILVGNKGDLNFLREVPYEMAAAFAEMHGLLYIEASALDGRNVEKIFEYAVKEACKANKLELVEETDTSEKTGTNLITSLGNKGLSDVLQEILNNFPENNKKKNKIIAAINDINTDGHPHDFEEKLTGAIQDKGSDLYKALNYHRKGPLSFFTAGGSLIISKKTKSLLKVEAVLDKAALSPG</sequence>
<dbReference type="GO" id="GO:0005525">
    <property type="term" value="F:GTP binding"/>
    <property type="evidence" value="ECO:0007669"/>
    <property type="project" value="InterPro"/>
</dbReference>
<protein>
    <submittedName>
        <fullName evidence="2">Ras family GTPase</fullName>
    </submittedName>
</protein>
<comment type="caution">
    <text evidence="2">The sequence shown here is derived from an EMBL/GenBank/DDBJ whole genome shotgun (WGS) entry which is preliminary data.</text>
</comment>
<dbReference type="SMART" id="SM00174">
    <property type="entry name" value="RHO"/>
    <property type="match status" value="1"/>
</dbReference>
<dbReference type="SUPFAM" id="SSF52540">
    <property type="entry name" value="P-loop containing nucleoside triphosphate hydrolases"/>
    <property type="match status" value="1"/>
</dbReference>
<dbReference type="RefSeq" id="WP_058483522.1">
    <property type="nucleotide sequence ID" value="NZ_CAAAII010000001.1"/>
</dbReference>
<gene>
    <name evidence="2" type="ORF">Lspi_1612</name>
</gene>
<dbReference type="PROSITE" id="PS51421">
    <property type="entry name" value="RAS"/>
    <property type="match status" value="1"/>
</dbReference>
<name>A0A0W0Z4R1_LEGSP</name>
<dbReference type="Pfam" id="PF00071">
    <property type="entry name" value="Ras"/>
    <property type="match status" value="1"/>
</dbReference>
<dbReference type="OrthoDB" id="5652423at2"/>
<dbReference type="FunFam" id="3.40.50.300:FF:001447">
    <property type="entry name" value="Ras-related protein Rab-1B"/>
    <property type="match status" value="1"/>
</dbReference>
<organism evidence="2 3">
    <name type="scientific">Legionella spiritensis</name>
    <dbReference type="NCBI Taxonomy" id="452"/>
    <lineage>
        <taxon>Bacteria</taxon>
        <taxon>Pseudomonadati</taxon>
        <taxon>Pseudomonadota</taxon>
        <taxon>Gammaproteobacteria</taxon>
        <taxon>Legionellales</taxon>
        <taxon>Legionellaceae</taxon>
        <taxon>Legionella</taxon>
    </lineage>
</organism>
<dbReference type="PATRIC" id="fig|452.5.peg.1772"/>
<dbReference type="PROSITE" id="PS51419">
    <property type="entry name" value="RAB"/>
    <property type="match status" value="1"/>
</dbReference>
<dbReference type="PANTHER" id="PTHR47979">
    <property type="entry name" value="DRAB11-RELATED"/>
    <property type="match status" value="1"/>
</dbReference>
<dbReference type="NCBIfam" id="TIGR00231">
    <property type="entry name" value="small_GTP"/>
    <property type="match status" value="1"/>
</dbReference>
<evidence type="ECO:0000313" key="2">
    <source>
        <dbReference type="EMBL" id="KTD64093.1"/>
    </source>
</evidence>
<dbReference type="AlphaFoldDB" id="A0A0W0Z4R1"/>
<proteinExistence type="inferred from homology"/>
<dbReference type="Gene3D" id="3.40.50.300">
    <property type="entry name" value="P-loop containing nucleotide triphosphate hydrolases"/>
    <property type="match status" value="1"/>
</dbReference>
<dbReference type="STRING" id="452.Lspi_1612"/>
<dbReference type="GO" id="GO:0003924">
    <property type="term" value="F:GTPase activity"/>
    <property type="evidence" value="ECO:0007669"/>
    <property type="project" value="InterPro"/>
</dbReference>
<dbReference type="InterPro" id="IPR050209">
    <property type="entry name" value="Rab_GTPases_membrane_traffic"/>
</dbReference>
<dbReference type="InterPro" id="IPR027417">
    <property type="entry name" value="P-loop_NTPase"/>
</dbReference>
<evidence type="ECO:0000256" key="1">
    <source>
        <dbReference type="ARBA" id="ARBA00006270"/>
    </source>
</evidence>
<dbReference type="SMART" id="SM00175">
    <property type="entry name" value="RAB"/>
    <property type="match status" value="1"/>
</dbReference>
<dbReference type="EMBL" id="LNYX01000014">
    <property type="protein sequence ID" value="KTD64093.1"/>
    <property type="molecule type" value="Genomic_DNA"/>
</dbReference>
<evidence type="ECO:0000313" key="3">
    <source>
        <dbReference type="Proteomes" id="UP000054877"/>
    </source>
</evidence>
<comment type="similarity">
    <text evidence="1">Belongs to the small GTPase superfamily. Rab family.</text>
</comment>
<dbReference type="InterPro" id="IPR005225">
    <property type="entry name" value="Small_GTP-bd"/>
</dbReference>
<dbReference type="PRINTS" id="PR00449">
    <property type="entry name" value="RASTRNSFRMNG"/>
</dbReference>
<accession>A0A0W0Z4R1</accession>
<dbReference type="SMART" id="SM00176">
    <property type="entry name" value="RAN"/>
    <property type="match status" value="1"/>
</dbReference>
<dbReference type="InterPro" id="IPR001806">
    <property type="entry name" value="Small_GTPase"/>
</dbReference>
<dbReference type="Proteomes" id="UP000054877">
    <property type="component" value="Unassembled WGS sequence"/>
</dbReference>
<keyword evidence="3" id="KW-1185">Reference proteome</keyword>
<reference evidence="2 3" key="1">
    <citation type="submission" date="2015-11" db="EMBL/GenBank/DDBJ databases">
        <title>Genomic analysis of 38 Legionella species identifies large and diverse effector repertoires.</title>
        <authorList>
            <person name="Burstein D."/>
            <person name="Amaro F."/>
            <person name="Zusman T."/>
            <person name="Lifshitz Z."/>
            <person name="Cohen O."/>
            <person name="Gilbert J.A."/>
            <person name="Pupko T."/>
            <person name="Shuman H.A."/>
            <person name="Segal G."/>
        </authorList>
    </citation>
    <scope>NUCLEOTIDE SEQUENCE [LARGE SCALE GENOMIC DNA]</scope>
    <source>
        <strain evidence="2 3">Mt.St.Helens-9</strain>
    </source>
</reference>